<dbReference type="VEuPathDB" id="FungiDB:P174DRAFT_153476"/>
<name>A0A2I1CET6_ASPN1</name>
<dbReference type="EMBL" id="MSZS01000003">
    <property type="protein sequence ID" value="PKX96135.1"/>
    <property type="molecule type" value="Genomic_DNA"/>
</dbReference>
<evidence type="ECO:0000313" key="2">
    <source>
        <dbReference type="Proteomes" id="UP000234474"/>
    </source>
</evidence>
<proteinExistence type="predicted"/>
<organism evidence="1 2">
    <name type="scientific">Aspergillus novofumigatus (strain IBT 16806)</name>
    <dbReference type="NCBI Taxonomy" id="1392255"/>
    <lineage>
        <taxon>Eukaryota</taxon>
        <taxon>Fungi</taxon>
        <taxon>Dikarya</taxon>
        <taxon>Ascomycota</taxon>
        <taxon>Pezizomycotina</taxon>
        <taxon>Eurotiomycetes</taxon>
        <taxon>Eurotiomycetidae</taxon>
        <taxon>Eurotiales</taxon>
        <taxon>Aspergillaceae</taxon>
        <taxon>Aspergillus</taxon>
        <taxon>Aspergillus subgen. Fumigati</taxon>
    </lineage>
</organism>
<dbReference type="AlphaFoldDB" id="A0A2I1CET6"/>
<sequence>MDTSTSLSLQNNYSPFRSSSPNHLLDDVGGGGVPGAFSYSLSLIFRWRRGLIYLFSFICYNLSGVL</sequence>
<comment type="caution">
    <text evidence="1">The sequence shown here is derived from an EMBL/GenBank/DDBJ whole genome shotgun (WGS) entry which is preliminary data.</text>
</comment>
<dbReference type="GeneID" id="36528498"/>
<keyword evidence="2" id="KW-1185">Reference proteome</keyword>
<dbReference type="RefSeq" id="XP_024684730.1">
    <property type="nucleotide sequence ID" value="XM_024821172.1"/>
</dbReference>
<gene>
    <name evidence="1" type="ORF">P174DRAFT_153476</name>
</gene>
<accession>A0A2I1CET6</accession>
<evidence type="ECO:0000313" key="1">
    <source>
        <dbReference type="EMBL" id="PKX96135.1"/>
    </source>
</evidence>
<reference evidence="2" key="1">
    <citation type="journal article" date="2018" name="Proc. Natl. Acad. Sci. U.S.A.">
        <title>Linking secondary metabolites to gene clusters through genome sequencing of six diverse Aspergillus species.</title>
        <authorList>
            <person name="Kaerboelling I."/>
            <person name="Vesth T.C."/>
            <person name="Frisvad J.C."/>
            <person name="Nybo J.L."/>
            <person name="Theobald S."/>
            <person name="Kuo A."/>
            <person name="Bowyer P."/>
            <person name="Matsuda Y."/>
            <person name="Mondo S."/>
            <person name="Lyhne E.K."/>
            <person name="Kogle M.E."/>
            <person name="Clum A."/>
            <person name="Lipzen A."/>
            <person name="Salamov A."/>
            <person name="Ngan C.Y."/>
            <person name="Daum C."/>
            <person name="Chiniquy J."/>
            <person name="Barry K."/>
            <person name="LaButti K."/>
            <person name="Haridas S."/>
            <person name="Simmons B.A."/>
            <person name="Magnuson J.K."/>
            <person name="Mortensen U.H."/>
            <person name="Larsen T.O."/>
            <person name="Grigoriev I.V."/>
            <person name="Baker S.E."/>
            <person name="Andersen M.R."/>
        </authorList>
    </citation>
    <scope>NUCLEOTIDE SEQUENCE [LARGE SCALE GENOMIC DNA]</scope>
    <source>
        <strain evidence="2">IBT 16806</strain>
    </source>
</reference>
<protein>
    <submittedName>
        <fullName evidence="1">Uncharacterized protein</fullName>
    </submittedName>
</protein>
<dbReference type="Proteomes" id="UP000234474">
    <property type="component" value="Unassembled WGS sequence"/>
</dbReference>